<dbReference type="Proteomes" id="UP000658225">
    <property type="component" value="Unassembled WGS sequence"/>
</dbReference>
<name>A0A927MK55_9BACL</name>
<protein>
    <submittedName>
        <fullName evidence="1">Uncharacterized protein</fullName>
    </submittedName>
</protein>
<reference evidence="1" key="1">
    <citation type="submission" date="2020-10" db="EMBL/GenBank/DDBJ databases">
        <title>Genomic Encyclopedia of Type Strains, Phase IV (KMG-IV): sequencing the most valuable type-strain genomes for metagenomic binning, comparative biology and taxonomic classification.</title>
        <authorList>
            <person name="Goeker M."/>
        </authorList>
    </citation>
    <scope>NUCLEOTIDE SEQUENCE</scope>
    <source>
        <strain evidence="1">DSM 13886</strain>
    </source>
</reference>
<keyword evidence="2" id="KW-1185">Reference proteome</keyword>
<evidence type="ECO:0000313" key="2">
    <source>
        <dbReference type="Proteomes" id="UP000658225"/>
    </source>
</evidence>
<dbReference type="RefSeq" id="WP_192599098.1">
    <property type="nucleotide sequence ID" value="NZ_JADBEL010000013.1"/>
</dbReference>
<evidence type="ECO:0000313" key="1">
    <source>
        <dbReference type="EMBL" id="MBE1555366.1"/>
    </source>
</evidence>
<accession>A0A927MK55</accession>
<sequence length="96" mass="11367">MPTVTAKNPVKSYSKWYGVDLLCAIKELEILGHRFSERYEKQIEISIENKANSNRRRKEERENRINFPYDHDDQFSFIAGYTENGVPFGITYDEEE</sequence>
<dbReference type="AlphaFoldDB" id="A0A927MK55"/>
<organism evidence="1 2">
    <name type="scientific">Sporosarcina limicola</name>
    <dbReference type="NCBI Taxonomy" id="34101"/>
    <lineage>
        <taxon>Bacteria</taxon>
        <taxon>Bacillati</taxon>
        <taxon>Bacillota</taxon>
        <taxon>Bacilli</taxon>
        <taxon>Bacillales</taxon>
        <taxon>Caryophanaceae</taxon>
        <taxon>Sporosarcina</taxon>
    </lineage>
</organism>
<proteinExistence type="predicted"/>
<comment type="caution">
    <text evidence="1">The sequence shown here is derived from an EMBL/GenBank/DDBJ whole genome shotgun (WGS) entry which is preliminary data.</text>
</comment>
<dbReference type="EMBL" id="JADBEL010000013">
    <property type="protein sequence ID" value="MBE1555366.1"/>
    <property type="molecule type" value="Genomic_DNA"/>
</dbReference>
<gene>
    <name evidence="1" type="ORF">H4683_002471</name>
</gene>